<reference evidence="1 2" key="1">
    <citation type="submission" date="2021-06" db="EMBL/GenBank/DDBJ databases">
        <title>Bacillus sp. RD4P76, an endophyte from a halophyte.</title>
        <authorList>
            <person name="Sun J.-Q."/>
        </authorList>
    </citation>
    <scope>NUCLEOTIDE SEQUENCE [LARGE SCALE GENOMIC DNA]</scope>
    <source>
        <strain evidence="1 2">CGMCC 1.15917</strain>
    </source>
</reference>
<gene>
    <name evidence="1" type="ORF">KS419_18840</name>
</gene>
<proteinExistence type="predicted"/>
<dbReference type="Proteomes" id="UP000784880">
    <property type="component" value="Unassembled WGS sequence"/>
</dbReference>
<protein>
    <recommendedName>
        <fullName evidence="3">Small CPxCG-related zinc finger protein</fullName>
    </recommendedName>
</protein>
<keyword evidence="2" id="KW-1185">Reference proteome</keyword>
<comment type="caution">
    <text evidence="1">The sequence shown here is derived from an EMBL/GenBank/DDBJ whole genome shotgun (WGS) entry which is preliminary data.</text>
</comment>
<dbReference type="RefSeq" id="WP_217067937.1">
    <property type="nucleotide sequence ID" value="NZ_JAHQCS010000151.1"/>
</dbReference>
<evidence type="ECO:0008006" key="3">
    <source>
        <dbReference type="Google" id="ProtNLM"/>
    </source>
</evidence>
<dbReference type="EMBL" id="JAHQCS010000151">
    <property type="protein sequence ID" value="MBU9713790.1"/>
    <property type="molecule type" value="Genomic_DNA"/>
</dbReference>
<evidence type="ECO:0000313" key="2">
    <source>
        <dbReference type="Proteomes" id="UP000784880"/>
    </source>
</evidence>
<organism evidence="1 2">
    <name type="scientific">Evansella tamaricis</name>
    <dbReference type="NCBI Taxonomy" id="2069301"/>
    <lineage>
        <taxon>Bacteria</taxon>
        <taxon>Bacillati</taxon>
        <taxon>Bacillota</taxon>
        <taxon>Bacilli</taxon>
        <taxon>Bacillales</taxon>
        <taxon>Bacillaceae</taxon>
        <taxon>Evansella</taxon>
    </lineage>
</organism>
<accession>A0ABS6JK77</accession>
<name>A0ABS6JK77_9BACI</name>
<sequence>MEQCFYCDNQIGEDTYTHYVSFVQSTDFVEKTLCMDCYKEWLEGIKE</sequence>
<evidence type="ECO:0000313" key="1">
    <source>
        <dbReference type="EMBL" id="MBU9713790.1"/>
    </source>
</evidence>